<feature type="non-terminal residue" evidence="3">
    <location>
        <position position="697"/>
    </location>
</feature>
<dbReference type="AlphaFoldDB" id="G0P771"/>
<accession>G0P771</accession>
<evidence type="ECO:0000259" key="2">
    <source>
        <dbReference type="Pfam" id="PF02206"/>
    </source>
</evidence>
<protein>
    <recommendedName>
        <fullName evidence="2">Domain of unknown function WSN domain-containing protein</fullName>
    </recommendedName>
</protein>
<gene>
    <name evidence="3" type="ORF">CAEBREN_31928</name>
</gene>
<feature type="coiled-coil region" evidence="1">
    <location>
        <begin position="431"/>
        <end position="458"/>
    </location>
</feature>
<evidence type="ECO:0000313" key="3">
    <source>
        <dbReference type="EMBL" id="EGT46835.1"/>
    </source>
</evidence>
<organism evidence="4">
    <name type="scientific">Caenorhabditis brenneri</name>
    <name type="common">Nematode worm</name>
    <dbReference type="NCBI Taxonomy" id="135651"/>
    <lineage>
        <taxon>Eukaryota</taxon>
        <taxon>Metazoa</taxon>
        <taxon>Ecdysozoa</taxon>
        <taxon>Nematoda</taxon>
        <taxon>Chromadorea</taxon>
        <taxon>Rhabditida</taxon>
        <taxon>Rhabditina</taxon>
        <taxon>Rhabditomorpha</taxon>
        <taxon>Rhabditoidea</taxon>
        <taxon>Rhabditidae</taxon>
        <taxon>Peloderinae</taxon>
        <taxon>Caenorhabditis</taxon>
    </lineage>
</organism>
<name>G0P771_CAEBE</name>
<dbReference type="HOGENOM" id="CLU_395672_0_0_1"/>
<dbReference type="EMBL" id="GL380108">
    <property type="protein sequence ID" value="EGT46835.1"/>
    <property type="molecule type" value="Genomic_DNA"/>
</dbReference>
<dbReference type="Proteomes" id="UP000008068">
    <property type="component" value="Unassembled WGS sequence"/>
</dbReference>
<dbReference type="InterPro" id="IPR003125">
    <property type="entry name" value="WSN"/>
</dbReference>
<dbReference type="OrthoDB" id="5911319at2759"/>
<feature type="domain" description="Domain of unknown function WSN" evidence="2">
    <location>
        <begin position="20"/>
        <end position="60"/>
    </location>
</feature>
<evidence type="ECO:0000313" key="4">
    <source>
        <dbReference type="Proteomes" id="UP000008068"/>
    </source>
</evidence>
<dbReference type="STRING" id="135651.G0P771"/>
<evidence type="ECO:0000256" key="1">
    <source>
        <dbReference type="SAM" id="Coils"/>
    </source>
</evidence>
<keyword evidence="1" id="KW-0175">Coiled coil</keyword>
<dbReference type="InterPro" id="IPR053345">
    <property type="entry name" value="Ankyrin_repeat-containing"/>
</dbReference>
<dbReference type="Pfam" id="PF02206">
    <property type="entry name" value="WSN"/>
    <property type="match status" value="1"/>
</dbReference>
<sequence>MARLRFRAIKKRERNKVIVELVERLLAYGRVINGVALADGLVKGAIKESKIAEELFNFGRDFNIASLKLTADFVSELYPDDPCAGDGKPCENLEVIGEGAKKLDEVGQKLKPNYGAILVDWSVLDSFLRLKIVFDAVKLRRGNAHALIEKLKNRSGTTEDKATLIGGITFLISELQQFKKICEDKLKDVNFESLTEKKYLEEVEKILGFEAAGSFLKKESVEPLKEKLTSILNLAKELKPKLSKENLSKMRRNLKQLFRVVNSPGLPAEEKSLTPAFYSGHSDFARLSKDVEDLFEYKIGLNGSSKQKLKQLFSSLKTLNKNMEPVASALRNKQSMLGVEDNVMKDFEDAEKEVDMIEATQPLLDCVENMSGSNFEQDITEWKKEKVNSAKIGSSAKDFAEKIRKQSFELSNSTSFVNSIKNNDISVAYDNLQKSTDVDNVIKELEELKNNLENLEGMLISDWALSAVSMLNAKNQHDAKLKVAVNTVRSVTKEYESFLNKIKTRKVRSAEKTPTLEEGLKISQNLSAALKIYRDLIYAYASNKDIQELLKIDTQIESKIAQMTDPDQKKKVKNLWSEETKKTLASIPGIIDKLGQKITTIPKTLTEFGDILKSPVNLEVLKPVDLLNLIDEVQSMDANLIDQGVADRLRTVQMDFANGKLKMEHGLAAFLLSIPWFNSLTNPSQATSASGSSTKHE</sequence>
<reference evidence="4" key="1">
    <citation type="submission" date="2011-07" db="EMBL/GenBank/DDBJ databases">
        <authorList>
            <consortium name="Caenorhabditis brenneri Sequencing and Analysis Consortium"/>
            <person name="Wilson R.K."/>
        </authorList>
    </citation>
    <scope>NUCLEOTIDE SEQUENCE [LARGE SCALE GENOMIC DNA]</scope>
    <source>
        <strain evidence="4">PB2801</strain>
    </source>
</reference>
<proteinExistence type="predicted"/>
<dbReference type="PANTHER" id="PTHR22956">
    <property type="entry name" value="ANKYRIN REPEAT-CONTAINING PROTEIN F37A4.4-RELATED-RELATED"/>
    <property type="match status" value="1"/>
</dbReference>
<keyword evidence="4" id="KW-1185">Reference proteome</keyword>
<dbReference type="InParanoid" id="G0P771"/>